<name>A0A8S5RWW6_9CAUD</name>
<organism evidence="1">
    <name type="scientific">Siphoviridae sp. ctLeh52</name>
    <dbReference type="NCBI Taxonomy" id="2827849"/>
    <lineage>
        <taxon>Viruses</taxon>
        <taxon>Duplodnaviria</taxon>
        <taxon>Heunggongvirae</taxon>
        <taxon>Uroviricota</taxon>
        <taxon>Caudoviricetes</taxon>
    </lineage>
</organism>
<protein>
    <submittedName>
        <fullName evidence="1">Uncharacterized protein</fullName>
    </submittedName>
</protein>
<dbReference type="EMBL" id="BK032499">
    <property type="protein sequence ID" value="DAF43113.1"/>
    <property type="molecule type" value="Genomic_DNA"/>
</dbReference>
<sequence>MRKNELLEEINNINARSAWNKGVKIYAYELVESLEVEEIPQDKTELKSLLLNGADDWKQYSWGGCSLIYDGDIAERLCCPSELKKVCGGENKPNRSEEWLDTQARALSHSFDIIYHIVKFSK</sequence>
<accession>A0A8S5RWW6</accession>
<reference evidence="1" key="1">
    <citation type="journal article" date="2021" name="Proc. Natl. Acad. Sci. U.S.A.">
        <title>A Catalog of Tens of Thousands of Viruses from Human Metagenomes Reveals Hidden Associations with Chronic Diseases.</title>
        <authorList>
            <person name="Tisza M.J."/>
            <person name="Buck C.B."/>
        </authorList>
    </citation>
    <scope>NUCLEOTIDE SEQUENCE</scope>
    <source>
        <strain evidence="1">CtLeh52</strain>
    </source>
</reference>
<evidence type="ECO:0000313" key="1">
    <source>
        <dbReference type="EMBL" id="DAF43113.1"/>
    </source>
</evidence>
<proteinExistence type="predicted"/>